<accession>A0AC61RJR2</accession>
<reference evidence="1" key="1">
    <citation type="submission" date="2019-04" db="EMBL/GenBank/DDBJ databases">
        <title>Microbes associate with the intestines of laboratory mice.</title>
        <authorList>
            <person name="Navarre W."/>
            <person name="Wong E."/>
            <person name="Huang K."/>
            <person name="Tropini C."/>
            <person name="Ng K."/>
            <person name="Yu B."/>
        </authorList>
    </citation>
    <scope>NUCLEOTIDE SEQUENCE</scope>
    <source>
        <strain evidence="1">NM04_E33</strain>
    </source>
</reference>
<sequence length="372" mass="41228">MKTATAYIINTPLSVSLYMDIIGGGLEQTKNADGLFDPDRTLFPLALRPRLAVKDPDHVLADGDHTTGLIDTRWYIGTDDKGTRITESTSGFSLGAYGELTVRRNVEPSSPLSLYFTCGYIDPRTQKTIRKSQQVTLTTVQNVELNLSLEIDAAQKMAISPFKNQALRTITATFRNGSDPVPDARAVYSWQVLERSALTWRAIGADDPFYVSGQGTKALVIDRRYIDREAIRLEAHHKSAPSRVVSAMTKAYRCYGQWDEREMLTRGKFVRHDTREIEARAVIDTPRGQVTRPEDYFDITHIFTTNEKGAPEKVIGYGEKAVVGAGIAGRDPNVLAVFGCEVRERTALRVCTIGGRAVQVNGKVMCISIPKP</sequence>
<organism evidence="1 2">
    <name type="scientific">Lepagella muris</name>
    <dbReference type="NCBI Taxonomy" id="3032870"/>
    <lineage>
        <taxon>Bacteria</taxon>
        <taxon>Pseudomonadati</taxon>
        <taxon>Bacteroidota</taxon>
        <taxon>Bacteroidia</taxon>
        <taxon>Bacteroidales</taxon>
        <taxon>Muribaculaceae</taxon>
        <taxon>Lepagella</taxon>
    </lineage>
</organism>
<dbReference type="EMBL" id="SRYB01000003">
    <property type="protein sequence ID" value="TGY80252.1"/>
    <property type="molecule type" value="Genomic_DNA"/>
</dbReference>
<keyword evidence="2" id="KW-1185">Reference proteome</keyword>
<comment type="caution">
    <text evidence="1">The sequence shown here is derived from an EMBL/GenBank/DDBJ whole genome shotgun (WGS) entry which is preliminary data.</text>
</comment>
<name>A0AC61RJR2_9BACT</name>
<evidence type="ECO:0000313" key="1">
    <source>
        <dbReference type="EMBL" id="TGY80252.1"/>
    </source>
</evidence>
<gene>
    <name evidence="1" type="ORF">E5331_03170</name>
</gene>
<dbReference type="Proteomes" id="UP000306319">
    <property type="component" value="Unassembled WGS sequence"/>
</dbReference>
<proteinExistence type="predicted"/>
<evidence type="ECO:0000313" key="2">
    <source>
        <dbReference type="Proteomes" id="UP000306319"/>
    </source>
</evidence>
<protein>
    <submittedName>
        <fullName evidence="1">Uncharacterized protein</fullName>
    </submittedName>
</protein>